<dbReference type="InterPro" id="IPR029058">
    <property type="entry name" value="AB_hydrolase_fold"/>
</dbReference>
<reference evidence="4" key="1">
    <citation type="journal article" date="2019" name="Mol. Biol. Evol.">
        <title>Blast fungal genomes show frequent chromosomal changes, gene gains and losses, and effector gene turnover.</title>
        <authorList>
            <person name="Gomez Luciano L.B."/>
            <person name="Jason Tsai I."/>
            <person name="Chuma I."/>
            <person name="Tosa Y."/>
            <person name="Chen Y.H."/>
            <person name="Li J.Y."/>
            <person name="Li M.Y."/>
            <person name="Jade Lu M.Y."/>
            <person name="Nakayashiki H."/>
            <person name="Li W.H."/>
        </authorList>
    </citation>
    <scope>NUCLEOTIDE SEQUENCE</scope>
    <source>
        <strain evidence="4">NI907</strain>
    </source>
</reference>
<feature type="domain" description="AB hydrolase-1" evidence="2">
    <location>
        <begin position="31"/>
        <end position="282"/>
    </location>
</feature>
<keyword evidence="3" id="KW-1185">Reference proteome</keyword>
<dbReference type="Gene3D" id="3.40.50.1820">
    <property type="entry name" value="alpha/beta hydrolase"/>
    <property type="match status" value="1"/>
</dbReference>
<gene>
    <name evidence="4" type="ORF">PgNI_12112</name>
</gene>
<evidence type="ECO:0000313" key="4">
    <source>
        <dbReference type="RefSeq" id="XP_030977176.1"/>
    </source>
</evidence>
<sequence>MSPHHVDVSQEQQPAASSSATGNDSEQRPVIVIIPGAWHHPVHYKQLAKGLRQLGFVVEVIELVTMGEPDAILNRTHHDDVKVVRATIQPHLDAGREVVLVGHSYGGFVATDVAAGYTVEDRRKSAVSGDGLEGAGQNGSGGVKAVVYIASPAAVEKGVGVLASVEQIKGDAEVSIDGLVIIENGVMRRTEESRNSLYRGVDEKLAKEAFAATSPYHSCASYMSEAAACACHLRAPLTYVITGDERFIMSPPVQHKIADSMGPRCKKHVLQGAGHAPWMQPELLPRLLDIIKGAAQG</sequence>
<evidence type="ECO:0000256" key="1">
    <source>
        <dbReference type="SAM" id="MobiDB-lite"/>
    </source>
</evidence>
<dbReference type="InterPro" id="IPR000073">
    <property type="entry name" value="AB_hydrolase_1"/>
</dbReference>
<dbReference type="AlphaFoldDB" id="A0A6P8AQI3"/>
<dbReference type="PANTHER" id="PTHR37017">
    <property type="entry name" value="AB HYDROLASE-1 DOMAIN-CONTAINING PROTEIN-RELATED"/>
    <property type="match status" value="1"/>
</dbReference>
<dbReference type="RefSeq" id="XP_030977176.1">
    <property type="nucleotide sequence ID" value="XM_031132067.1"/>
</dbReference>
<protein>
    <recommendedName>
        <fullName evidence="2">AB hydrolase-1 domain-containing protein</fullName>
    </recommendedName>
</protein>
<dbReference type="PANTHER" id="PTHR37017:SF10">
    <property type="entry name" value="AB HYDROLASE-1 DOMAIN-CONTAINING PROTEIN"/>
    <property type="match status" value="1"/>
</dbReference>
<dbReference type="Proteomes" id="UP000515153">
    <property type="component" value="Unplaced"/>
</dbReference>
<dbReference type="GeneID" id="41966972"/>
<dbReference type="SUPFAM" id="SSF53474">
    <property type="entry name" value="alpha/beta-Hydrolases"/>
    <property type="match status" value="1"/>
</dbReference>
<dbReference type="KEGG" id="pgri:PgNI_12112"/>
<reference evidence="4" key="2">
    <citation type="submission" date="2019-10" db="EMBL/GenBank/DDBJ databases">
        <authorList>
            <consortium name="NCBI Genome Project"/>
        </authorList>
    </citation>
    <scope>NUCLEOTIDE SEQUENCE</scope>
    <source>
        <strain evidence="4">NI907</strain>
    </source>
</reference>
<reference evidence="4" key="3">
    <citation type="submission" date="2025-08" db="UniProtKB">
        <authorList>
            <consortium name="RefSeq"/>
        </authorList>
    </citation>
    <scope>IDENTIFICATION</scope>
    <source>
        <strain evidence="4">NI907</strain>
    </source>
</reference>
<proteinExistence type="predicted"/>
<name>A0A6P8AQI3_PYRGI</name>
<organism evidence="3 4">
    <name type="scientific">Pyricularia grisea</name>
    <name type="common">Crabgrass-specific blast fungus</name>
    <name type="synonym">Magnaporthe grisea</name>
    <dbReference type="NCBI Taxonomy" id="148305"/>
    <lineage>
        <taxon>Eukaryota</taxon>
        <taxon>Fungi</taxon>
        <taxon>Dikarya</taxon>
        <taxon>Ascomycota</taxon>
        <taxon>Pezizomycotina</taxon>
        <taxon>Sordariomycetes</taxon>
        <taxon>Sordariomycetidae</taxon>
        <taxon>Magnaporthales</taxon>
        <taxon>Pyriculariaceae</taxon>
        <taxon>Pyricularia</taxon>
    </lineage>
</organism>
<evidence type="ECO:0000259" key="2">
    <source>
        <dbReference type="Pfam" id="PF12697"/>
    </source>
</evidence>
<feature type="region of interest" description="Disordered" evidence="1">
    <location>
        <begin position="1"/>
        <end position="26"/>
    </location>
</feature>
<accession>A0A6P8AQI3</accession>
<evidence type="ECO:0000313" key="3">
    <source>
        <dbReference type="Proteomes" id="UP000515153"/>
    </source>
</evidence>
<dbReference type="Pfam" id="PF12697">
    <property type="entry name" value="Abhydrolase_6"/>
    <property type="match status" value="1"/>
</dbReference>
<dbReference type="InterPro" id="IPR052897">
    <property type="entry name" value="Sec-Metab_Biosynth_Hydrolase"/>
</dbReference>